<gene>
    <name evidence="1" type="ORF">JYK00_00630</name>
</gene>
<dbReference type="EMBL" id="CP071446">
    <property type="protein sequence ID" value="QTA38087.1"/>
    <property type="molecule type" value="Genomic_DNA"/>
</dbReference>
<proteinExistence type="predicted"/>
<protein>
    <submittedName>
        <fullName evidence="1">Uncharacterized protein</fullName>
    </submittedName>
</protein>
<evidence type="ECO:0000313" key="1">
    <source>
        <dbReference type="EMBL" id="QTA38087.1"/>
    </source>
</evidence>
<dbReference type="Proteomes" id="UP000671862">
    <property type="component" value="Chromosome"/>
</dbReference>
<accession>A0ABX7S8W4</accession>
<keyword evidence="2" id="KW-1185">Reference proteome</keyword>
<dbReference type="RefSeq" id="WP_207566808.1">
    <property type="nucleotide sequence ID" value="NZ_CP071446.1"/>
</dbReference>
<reference evidence="1 2" key="1">
    <citation type="submission" date="2021-03" db="EMBL/GenBank/DDBJ databases">
        <title>Thermosipho ferrireducens sp.nov., an anaerobic thermophilic iron-reducing bacterium isolated from a deep-sea hydrothermal sulfide deposits.</title>
        <authorList>
            <person name="Zeng X."/>
            <person name="Chen Y."/>
            <person name="Shao Z."/>
        </authorList>
    </citation>
    <scope>NUCLEOTIDE SEQUENCE [LARGE SCALE GENOMIC DNA]</scope>
    <source>
        <strain evidence="1 2">JL129W03</strain>
    </source>
</reference>
<sequence length="322" mass="37934">MMRILLIVSIVFTLSISLFSQGILSLPKEKLAFPYDYAGFAIWIELKEVPDFEIVGKHVEQILEVSDNHILGWKSVGILNETKVYIYADVKGYLVIFLHKDTPPAAIIDFRYVNFEKRHVKTFSILNVMENILTDLGYDYVSLLSDIKFADFQHPEANSFLVALTRTKPVTTLPGDRKWYEEKTTMHIAVNEKSVVYSYSYTFGYYGVYRYDRLYQRMFLNLDGNNVLKMIEDNVSENSKSLENYTFMSKQIPFYIYYREGKDERILLKKLDEWRLKRMTISFDPLKPHTYTLVCQYWSNYEFDAETYPIHLAIAIVIVYKK</sequence>
<organism evidence="1 2">
    <name type="scientific">Thermosipho ferrireducens</name>
    <dbReference type="NCBI Taxonomy" id="2571116"/>
    <lineage>
        <taxon>Bacteria</taxon>
        <taxon>Thermotogati</taxon>
        <taxon>Thermotogota</taxon>
        <taxon>Thermotogae</taxon>
        <taxon>Thermotogales</taxon>
        <taxon>Fervidobacteriaceae</taxon>
        <taxon>Thermosipho</taxon>
    </lineage>
</organism>
<name>A0ABX7S8W4_9BACT</name>
<evidence type="ECO:0000313" key="2">
    <source>
        <dbReference type="Proteomes" id="UP000671862"/>
    </source>
</evidence>